<dbReference type="Pfam" id="PF08241">
    <property type="entry name" value="Methyltransf_11"/>
    <property type="match status" value="1"/>
</dbReference>
<dbReference type="Proteomes" id="UP000607796">
    <property type="component" value="Unassembled WGS sequence"/>
</dbReference>
<dbReference type="Gene3D" id="3.40.50.150">
    <property type="entry name" value="Vaccinia Virus protein VP39"/>
    <property type="match status" value="1"/>
</dbReference>
<reference evidence="2 3" key="1">
    <citation type="journal article" date="2021" name="Int. J. Syst. Evol. Microbiol.">
        <title>Salipiger mangrovisoli sp. nov., isolated from mangrove soil and the proposal for the reclassification of Paraphaeobacter pallidus as Salipiger pallidus comb. nov.</title>
        <authorList>
            <person name="Du J."/>
            <person name="Liu Y."/>
            <person name="Pei T."/>
            <person name="Deng M.R."/>
            <person name="Zhu H."/>
        </authorList>
    </citation>
    <scope>NUCLEOTIDE SEQUENCE [LARGE SCALE GENOMIC DNA]</scope>
    <source>
        <strain evidence="2 3">6D45A</strain>
    </source>
</reference>
<dbReference type="RefSeq" id="WP_194134647.1">
    <property type="nucleotide sequence ID" value="NZ_JADFFK010000007.1"/>
</dbReference>
<keyword evidence="2" id="KW-0808">Transferase</keyword>
<dbReference type="PANTHER" id="PTHR42912:SF80">
    <property type="entry name" value="METHYLTRANSFERASE DOMAIN-CONTAINING PROTEIN"/>
    <property type="match status" value="1"/>
</dbReference>
<organism evidence="2 3">
    <name type="scientific">Salipiger mangrovisoli</name>
    <dbReference type="NCBI Taxonomy" id="2865933"/>
    <lineage>
        <taxon>Bacteria</taxon>
        <taxon>Pseudomonadati</taxon>
        <taxon>Pseudomonadota</taxon>
        <taxon>Alphaproteobacteria</taxon>
        <taxon>Rhodobacterales</taxon>
        <taxon>Roseobacteraceae</taxon>
        <taxon>Salipiger</taxon>
    </lineage>
</organism>
<dbReference type="PANTHER" id="PTHR42912">
    <property type="entry name" value="METHYLTRANSFERASE"/>
    <property type="match status" value="1"/>
</dbReference>
<dbReference type="EMBL" id="JADFFK010000007">
    <property type="protein sequence ID" value="MBE9637336.1"/>
    <property type="molecule type" value="Genomic_DNA"/>
</dbReference>
<dbReference type="GO" id="GO:0032259">
    <property type="term" value="P:methylation"/>
    <property type="evidence" value="ECO:0007669"/>
    <property type="project" value="UniProtKB-KW"/>
</dbReference>
<name>A0ABR9X1F4_9RHOB</name>
<feature type="domain" description="Methyltransferase type 11" evidence="1">
    <location>
        <begin position="53"/>
        <end position="143"/>
    </location>
</feature>
<dbReference type="InterPro" id="IPR050508">
    <property type="entry name" value="Methyltransf_Superfamily"/>
</dbReference>
<sequence>MDTPGMKQEDAATGQITAAAARVYEQFFVPALFGQFAPWLVEAAGIRGGGRVLDVATGTGIVARAALARGASVTGVDINEGMLTIAREKAPHASFQLAAAESLPFEDNSFDAVTCQFALMFLADRGQALREMARVCHPGGHLAVSVFDTWENSPGYRDLVPLLGEIMGDAAAEAFKPPFSLGDPATLEKVLREGGLEDAQIIHKTGQIRHASMDAWLDTEIGGWTLASLATPETMAALKARAPEVLGQYRNSDGTISFEAPAFFAVAQV</sequence>
<evidence type="ECO:0000313" key="3">
    <source>
        <dbReference type="Proteomes" id="UP000607796"/>
    </source>
</evidence>
<dbReference type="SUPFAM" id="SSF53335">
    <property type="entry name" value="S-adenosyl-L-methionine-dependent methyltransferases"/>
    <property type="match status" value="1"/>
</dbReference>
<comment type="caution">
    <text evidence="2">The sequence shown here is derived from an EMBL/GenBank/DDBJ whole genome shotgun (WGS) entry which is preliminary data.</text>
</comment>
<protein>
    <submittedName>
        <fullName evidence="2">Methyltransferase domain-containing protein</fullName>
    </submittedName>
</protein>
<gene>
    <name evidence="2" type="ORF">IQ782_10835</name>
</gene>
<dbReference type="InterPro" id="IPR029063">
    <property type="entry name" value="SAM-dependent_MTases_sf"/>
</dbReference>
<dbReference type="GO" id="GO:0008168">
    <property type="term" value="F:methyltransferase activity"/>
    <property type="evidence" value="ECO:0007669"/>
    <property type="project" value="UniProtKB-KW"/>
</dbReference>
<dbReference type="CDD" id="cd02440">
    <property type="entry name" value="AdoMet_MTases"/>
    <property type="match status" value="1"/>
</dbReference>
<proteinExistence type="predicted"/>
<dbReference type="InterPro" id="IPR013216">
    <property type="entry name" value="Methyltransf_11"/>
</dbReference>
<keyword evidence="3" id="KW-1185">Reference proteome</keyword>
<evidence type="ECO:0000259" key="1">
    <source>
        <dbReference type="Pfam" id="PF08241"/>
    </source>
</evidence>
<keyword evidence="2" id="KW-0489">Methyltransferase</keyword>
<accession>A0ABR9X1F4</accession>
<evidence type="ECO:0000313" key="2">
    <source>
        <dbReference type="EMBL" id="MBE9637336.1"/>
    </source>
</evidence>